<evidence type="ECO:0000256" key="2">
    <source>
        <dbReference type="ARBA" id="ARBA00023125"/>
    </source>
</evidence>
<dbReference type="Pfam" id="PF00440">
    <property type="entry name" value="TetR_N"/>
    <property type="match status" value="1"/>
</dbReference>
<dbReference type="RefSeq" id="WP_162246168.1">
    <property type="nucleotide sequence ID" value="NZ_JACBYE010000010.1"/>
</dbReference>
<organism evidence="6 7">
    <name type="scientific">Sanguibacter inulinus</name>
    <dbReference type="NCBI Taxonomy" id="60922"/>
    <lineage>
        <taxon>Bacteria</taxon>
        <taxon>Bacillati</taxon>
        <taxon>Actinomycetota</taxon>
        <taxon>Actinomycetes</taxon>
        <taxon>Micrococcales</taxon>
        <taxon>Sanguibacteraceae</taxon>
        <taxon>Sanguibacter</taxon>
    </lineage>
</organism>
<evidence type="ECO:0000256" key="3">
    <source>
        <dbReference type="ARBA" id="ARBA00023163"/>
    </source>
</evidence>
<feature type="DNA-binding region" description="H-T-H motif" evidence="4">
    <location>
        <begin position="36"/>
        <end position="55"/>
    </location>
</feature>
<dbReference type="AlphaFoldDB" id="A0A853ERP6"/>
<comment type="caution">
    <text evidence="6">The sequence shown here is derived from an EMBL/GenBank/DDBJ whole genome shotgun (WGS) entry which is preliminary data.</text>
</comment>
<dbReference type="InterPro" id="IPR009057">
    <property type="entry name" value="Homeodomain-like_sf"/>
</dbReference>
<dbReference type="GO" id="GO:0003700">
    <property type="term" value="F:DNA-binding transcription factor activity"/>
    <property type="evidence" value="ECO:0007669"/>
    <property type="project" value="TreeGrafter"/>
</dbReference>
<dbReference type="GO" id="GO:0000976">
    <property type="term" value="F:transcription cis-regulatory region binding"/>
    <property type="evidence" value="ECO:0007669"/>
    <property type="project" value="TreeGrafter"/>
</dbReference>
<evidence type="ECO:0000313" key="7">
    <source>
        <dbReference type="Proteomes" id="UP000561011"/>
    </source>
</evidence>
<dbReference type="InterPro" id="IPR001647">
    <property type="entry name" value="HTH_TetR"/>
</dbReference>
<dbReference type="InterPro" id="IPR050109">
    <property type="entry name" value="HTH-type_TetR-like_transc_reg"/>
</dbReference>
<evidence type="ECO:0000313" key="6">
    <source>
        <dbReference type="EMBL" id="NYS93170.1"/>
    </source>
</evidence>
<dbReference type="PROSITE" id="PS50977">
    <property type="entry name" value="HTH_TETR_2"/>
    <property type="match status" value="1"/>
</dbReference>
<keyword evidence="2 4" id="KW-0238">DNA-binding</keyword>
<dbReference type="PANTHER" id="PTHR30055:SF234">
    <property type="entry name" value="HTH-TYPE TRANSCRIPTIONAL REGULATOR BETI"/>
    <property type="match status" value="1"/>
</dbReference>
<dbReference type="PANTHER" id="PTHR30055">
    <property type="entry name" value="HTH-TYPE TRANSCRIPTIONAL REGULATOR RUTR"/>
    <property type="match status" value="1"/>
</dbReference>
<dbReference type="Gene3D" id="1.10.357.10">
    <property type="entry name" value="Tetracycline Repressor, domain 2"/>
    <property type="match status" value="1"/>
</dbReference>
<name>A0A853ERP6_9MICO</name>
<feature type="domain" description="HTH tetR-type" evidence="5">
    <location>
        <begin position="13"/>
        <end position="73"/>
    </location>
</feature>
<sequence length="204" mass="21855">MTTASRLRDVSRAAVRSEIAEAADALFTAQGFDATTVDQIAAAVGMSQRTFFRYFPSKEDAALDSFEEQTEMFIDRLVARPLDEGEWDSLRAVFDVVVAQCADATLGGRIASLHALLGSSPTLLAAYLERSSALQKRMVQTLHDRASERGEGPGSDAVLQAVVGSAFACLEAAITCFTDGSTEGPVLAGRLDEVMTALRPARYL</sequence>
<dbReference type="PRINTS" id="PR00455">
    <property type="entry name" value="HTHTETR"/>
</dbReference>
<dbReference type="SUPFAM" id="SSF46689">
    <property type="entry name" value="Homeodomain-like"/>
    <property type="match status" value="1"/>
</dbReference>
<accession>A0A853ERP6</accession>
<dbReference type="EMBL" id="JACBYE010000010">
    <property type="protein sequence ID" value="NYS93170.1"/>
    <property type="molecule type" value="Genomic_DNA"/>
</dbReference>
<keyword evidence="7" id="KW-1185">Reference proteome</keyword>
<keyword evidence="1" id="KW-0805">Transcription regulation</keyword>
<evidence type="ECO:0000259" key="5">
    <source>
        <dbReference type="PROSITE" id="PS50977"/>
    </source>
</evidence>
<reference evidence="6 7" key="1">
    <citation type="submission" date="2020-07" db="EMBL/GenBank/DDBJ databases">
        <title>MOT database genomes.</title>
        <authorList>
            <person name="Joseph S."/>
            <person name="Aduse-Opoku J."/>
            <person name="Hashim A."/>
            <person name="Wade W."/>
            <person name="Curtis M."/>
        </authorList>
    </citation>
    <scope>NUCLEOTIDE SEQUENCE [LARGE SCALE GENOMIC DNA]</scope>
    <source>
        <strain evidence="6 7">DSM 100099</strain>
    </source>
</reference>
<evidence type="ECO:0000256" key="1">
    <source>
        <dbReference type="ARBA" id="ARBA00023015"/>
    </source>
</evidence>
<protein>
    <submittedName>
        <fullName evidence="6">TetR family transcriptional regulator</fullName>
    </submittedName>
</protein>
<gene>
    <name evidence="6" type="ORF">HZZ10_06460</name>
</gene>
<evidence type="ECO:0000256" key="4">
    <source>
        <dbReference type="PROSITE-ProRule" id="PRU00335"/>
    </source>
</evidence>
<dbReference type="Proteomes" id="UP000561011">
    <property type="component" value="Unassembled WGS sequence"/>
</dbReference>
<proteinExistence type="predicted"/>
<dbReference type="Gene3D" id="1.10.10.60">
    <property type="entry name" value="Homeodomain-like"/>
    <property type="match status" value="1"/>
</dbReference>
<keyword evidence="3" id="KW-0804">Transcription</keyword>